<feature type="signal peptide" evidence="1">
    <location>
        <begin position="1"/>
        <end position="23"/>
    </location>
</feature>
<organism evidence="2 3">
    <name type="scientific">Spiroplasma clarkii</name>
    <dbReference type="NCBI Taxonomy" id="2139"/>
    <lineage>
        <taxon>Bacteria</taxon>
        <taxon>Bacillati</taxon>
        <taxon>Mycoplasmatota</taxon>
        <taxon>Mollicutes</taxon>
        <taxon>Entomoplasmatales</taxon>
        <taxon>Spiroplasmataceae</taxon>
        <taxon>Spiroplasma</taxon>
    </lineage>
</organism>
<keyword evidence="1" id="KW-0732">Signal</keyword>
<name>A0A1Y0L0N6_9MOLU</name>
<protein>
    <recommendedName>
        <fullName evidence="4">Lipoprotein</fullName>
    </recommendedName>
</protein>
<accession>A0A1Y0L0N6</accession>
<dbReference type="OrthoDB" id="395787at2"/>
<dbReference type="RefSeq" id="WP_100254266.1">
    <property type="nucleotide sequence ID" value="NZ_CP015819.1"/>
</dbReference>
<feature type="chain" id="PRO_5012259766" description="Lipoprotein" evidence="1">
    <location>
        <begin position="24"/>
        <end position="563"/>
    </location>
</feature>
<dbReference type="PROSITE" id="PS51257">
    <property type="entry name" value="PROKAR_LIPOPROTEIN"/>
    <property type="match status" value="1"/>
</dbReference>
<evidence type="ECO:0000256" key="1">
    <source>
        <dbReference type="SAM" id="SignalP"/>
    </source>
</evidence>
<gene>
    <name evidence="2" type="ORF">SCLAR_v1c03760</name>
</gene>
<evidence type="ECO:0000313" key="2">
    <source>
        <dbReference type="EMBL" id="ATX70706.1"/>
    </source>
</evidence>
<dbReference type="NCBIfam" id="NF038029">
    <property type="entry name" value="LP_plasma"/>
    <property type="match status" value="1"/>
</dbReference>
<dbReference type="InterPro" id="IPR054816">
    <property type="entry name" value="Lipoprotein_mollicutes-type_CS"/>
</dbReference>
<dbReference type="Proteomes" id="UP000231179">
    <property type="component" value="Chromosome"/>
</dbReference>
<evidence type="ECO:0000313" key="3">
    <source>
        <dbReference type="Proteomes" id="UP000231179"/>
    </source>
</evidence>
<evidence type="ECO:0008006" key="4">
    <source>
        <dbReference type="Google" id="ProtNLM"/>
    </source>
</evidence>
<dbReference type="AlphaFoldDB" id="A0A1Y0L0N6"/>
<dbReference type="KEGG" id="scla:SCLARK_00598"/>
<sequence length="563" mass="61299">MRKLLGLISAFSLTATASSIAVACGSDRIESPVLNKDLARQIIAKLSGEDLASIDFGDIFTNADISATVVKMINDLVSKQYGYDSTNSLLRNLGLTPYADRDSSGKLPEAFTESFANSAATVAEDKLFTEYTKSISSGTRMDLSQLVSLYSLNPIKDTVVEAIDGTPVEVKVGDKIYIDENVWGLFTEASNDYTVILPTIAQLTAKESVFTIKGREISAKTALRLRFQDYFNNSLMKSIAENLLTMAYIDSNSFVASEVAGGYEPFINTSSALFGKTQTWYTSNTTATDREWKTNVKMVWSLKFNNETGLNQANALKLIDNLASFINTATGELKPDGDGLIALMEKVIEKMNNASEFDGGIYTADDSNAYDSFFNQEGFKGLTVYESGSSIGTSPISGANYEDAVKNATKAGMLKNGPLPYFTDSSNGNIAEFVFVLPVYMIELLGGSDPSGASNFTIKDAADGSKPVNLGPSAVNPDRYVEIWNQTNNKAFHSKDVQELITNDSARRALINQVKYVVSQDSTTSSIAKTTLYSRYLDADDIFYAGLYSQIGTYIRNEAESDE</sequence>
<reference evidence="2 3" key="1">
    <citation type="submission" date="2017-11" db="EMBL/GenBank/DDBJ databases">
        <title>Complete genome sequence of Spiroplasma clarkii CN-5 (DSM 19994).</title>
        <authorList>
            <person name="Tsai Y.-M."/>
            <person name="Chang A."/>
            <person name="Lo W.-S."/>
            <person name="Kuo C.-H."/>
        </authorList>
    </citation>
    <scope>NUCLEOTIDE SEQUENCE [LARGE SCALE GENOMIC DNA]</scope>
    <source>
        <strain evidence="2 3">CN-5</strain>
    </source>
</reference>
<proteinExistence type="predicted"/>
<keyword evidence="3" id="KW-1185">Reference proteome</keyword>
<dbReference type="EMBL" id="CP024870">
    <property type="protein sequence ID" value="ATX70706.1"/>
    <property type="molecule type" value="Genomic_DNA"/>
</dbReference>